<accession>A0A6C2C9B0</accession>
<dbReference type="EMBL" id="SDGZ01000007">
    <property type="protein sequence ID" value="TYC50631.1"/>
    <property type="molecule type" value="Genomic_DNA"/>
</dbReference>
<feature type="transmembrane region" description="Helical" evidence="1">
    <location>
        <begin position="238"/>
        <end position="259"/>
    </location>
</feature>
<keyword evidence="1" id="KW-0472">Membrane</keyword>
<feature type="transmembrane region" description="Helical" evidence="1">
    <location>
        <begin position="129"/>
        <end position="150"/>
    </location>
</feature>
<feature type="transmembrane region" description="Helical" evidence="1">
    <location>
        <begin position="98"/>
        <end position="117"/>
    </location>
</feature>
<protein>
    <recommendedName>
        <fullName evidence="4">Conjugal transfer protein TraX</fullName>
    </recommendedName>
</protein>
<name>A0A6C2C9B0_9LACO</name>
<sequence length="261" mass="29801">MFSKVDGRWGITSFGLKVIGILLMVVDHIHEMFYYVGIPTAFTMIGRVVAPIFLFLAAEGYYYTHSKFGYLRNLLVGFWITSMMELVLQLYLPNPHIVLINSIFGTLFLSLSLMWIVDGLSHPKQNTKMFMFALGALLILIVASLGIFALMSLNDMTLLRTYMIFVPSFLTVEGGLPFMLLGVLFHWTRGNTKIQALVMLLFGLSTLLYVHDGITWMTIFAAPFIYFYNGEQGKKSKWFFYVFYPTHIAILYIAATLLFPK</sequence>
<feature type="transmembrane region" description="Helical" evidence="1">
    <location>
        <begin position="32"/>
        <end position="58"/>
    </location>
</feature>
<organism evidence="2 3">
    <name type="scientific">Weissella muntiaci</name>
    <dbReference type="NCBI Taxonomy" id="2508881"/>
    <lineage>
        <taxon>Bacteria</taxon>
        <taxon>Bacillati</taxon>
        <taxon>Bacillota</taxon>
        <taxon>Bacilli</taxon>
        <taxon>Lactobacillales</taxon>
        <taxon>Lactobacillaceae</taxon>
        <taxon>Weissella</taxon>
    </lineage>
</organism>
<dbReference type="Pfam" id="PF05857">
    <property type="entry name" value="TraX"/>
    <property type="match status" value="1"/>
</dbReference>
<dbReference type="AlphaFoldDB" id="A0A6C2C9B0"/>
<dbReference type="RefSeq" id="WP_148621957.1">
    <property type="nucleotide sequence ID" value="NZ_SDGZ01000007.1"/>
</dbReference>
<keyword evidence="1" id="KW-0812">Transmembrane</keyword>
<evidence type="ECO:0000313" key="3">
    <source>
        <dbReference type="Proteomes" id="UP000371977"/>
    </source>
</evidence>
<reference evidence="2 3" key="1">
    <citation type="submission" date="2019-01" db="EMBL/GenBank/DDBJ databases">
        <title>Weissella sp. nov., a novel lactic acid bacterium isolated from animal feces.</title>
        <authorList>
            <person name="Wang L.-T."/>
        </authorList>
    </citation>
    <scope>NUCLEOTIDE SEQUENCE [LARGE SCALE GENOMIC DNA]</scope>
    <source>
        <strain evidence="2 3">8H-2</strain>
    </source>
</reference>
<dbReference type="InterPro" id="IPR008875">
    <property type="entry name" value="TraX"/>
</dbReference>
<evidence type="ECO:0000256" key="1">
    <source>
        <dbReference type="SAM" id="Phobius"/>
    </source>
</evidence>
<evidence type="ECO:0008006" key="4">
    <source>
        <dbReference type="Google" id="ProtNLM"/>
    </source>
</evidence>
<keyword evidence="3" id="KW-1185">Reference proteome</keyword>
<proteinExistence type="predicted"/>
<feature type="transmembrane region" description="Helical" evidence="1">
    <location>
        <begin position="197"/>
        <end position="226"/>
    </location>
</feature>
<dbReference type="OrthoDB" id="9781069at2"/>
<gene>
    <name evidence="2" type="ORF">ESZ50_02140</name>
</gene>
<feature type="transmembrane region" description="Helical" evidence="1">
    <location>
        <begin position="162"/>
        <end position="185"/>
    </location>
</feature>
<feature type="transmembrane region" description="Helical" evidence="1">
    <location>
        <begin position="70"/>
        <end position="92"/>
    </location>
</feature>
<feature type="transmembrane region" description="Helical" evidence="1">
    <location>
        <begin position="7"/>
        <end position="26"/>
    </location>
</feature>
<keyword evidence="1" id="KW-1133">Transmembrane helix</keyword>
<evidence type="ECO:0000313" key="2">
    <source>
        <dbReference type="EMBL" id="TYC50631.1"/>
    </source>
</evidence>
<dbReference type="Proteomes" id="UP000371977">
    <property type="component" value="Unassembled WGS sequence"/>
</dbReference>
<comment type="caution">
    <text evidence="2">The sequence shown here is derived from an EMBL/GenBank/DDBJ whole genome shotgun (WGS) entry which is preliminary data.</text>
</comment>